<dbReference type="RefSeq" id="WP_271089871.1">
    <property type="nucleotide sequence ID" value="NZ_JAPJZH010000006.1"/>
</dbReference>
<keyword evidence="1" id="KW-0812">Transmembrane</keyword>
<feature type="transmembrane region" description="Helical" evidence="1">
    <location>
        <begin position="89"/>
        <end position="107"/>
    </location>
</feature>
<evidence type="ECO:0000313" key="3">
    <source>
        <dbReference type="Proteomes" id="UP001148313"/>
    </source>
</evidence>
<sequence>MGKKLRNVVLAGLLLGSGLVISLAGISFMKTASGYAVVESAIEQSADICSPLYARLTGYGEAKAEAVWQVIADTPGGPEAERAFLQWDLLFPLLYGGVLAIIMLVMIRTVGAGRHRAALLAPVALAVIADWTENLIHLRQFARFLAGDGISGWAIGLASAATSVKFLMILASLALIVWLALCFRTKAK</sequence>
<proteinExistence type="predicted"/>
<dbReference type="EMBL" id="JAPJZH010000006">
    <property type="protein sequence ID" value="MDA4846150.1"/>
    <property type="molecule type" value="Genomic_DNA"/>
</dbReference>
<accession>A0ABT4VPR4</accession>
<name>A0ABT4VPR4_9HYPH</name>
<protein>
    <submittedName>
        <fullName evidence="2">Uncharacterized protein</fullName>
    </submittedName>
</protein>
<evidence type="ECO:0000313" key="2">
    <source>
        <dbReference type="EMBL" id="MDA4846150.1"/>
    </source>
</evidence>
<dbReference type="Proteomes" id="UP001148313">
    <property type="component" value="Unassembled WGS sequence"/>
</dbReference>
<keyword evidence="1" id="KW-0472">Membrane</keyword>
<evidence type="ECO:0000256" key="1">
    <source>
        <dbReference type="SAM" id="Phobius"/>
    </source>
</evidence>
<reference evidence="2" key="1">
    <citation type="submission" date="2022-11" db="EMBL/GenBank/DDBJ databases">
        <title>Hoeflea poritis sp. nov., isolated from scleractinian coral Porites lutea.</title>
        <authorList>
            <person name="Zhang G."/>
            <person name="Wei Q."/>
            <person name="Cai L."/>
        </authorList>
    </citation>
    <scope>NUCLEOTIDE SEQUENCE</scope>
    <source>
        <strain evidence="2">E7-10</strain>
    </source>
</reference>
<feature type="transmembrane region" description="Helical" evidence="1">
    <location>
        <begin position="150"/>
        <end position="183"/>
    </location>
</feature>
<keyword evidence="3" id="KW-1185">Reference proteome</keyword>
<organism evidence="2 3">
    <name type="scientific">Hoeflea poritis</name>
    <dbReference type="NCBI Taxonomy" id="2993659"/>
    <lineage>
        <taxon>Bacteria</taxon>
        <taxon>Pseudomonadati</taxon>
        <taxon>Pseudomonadota</taxon>
        <taxon>Alphaproteobacteria</taxon>
        <taxon>Hyphomicrobiales</taxon>
        <taxon>Rhizobiaceae</taxon>
        <taxon>Hoeflea</taxon>
    </lineage>
</organism>
<feature type="transmembrane region" description="Helical" evidence="1">
    <location>
        <begin position="119"/>
        <end position="138"/>
    </location>
</feature>
<comment type="caution">
    <text evidence="2">The sequence shown here is derived from an EMBL/GenBank/DDBJ whole genome shotgun (WGS) entry which is preliminary data.</text>
</comment>
<gene>
    <name evidence="2" type="ORF">OOZ53_12365</name>
</gene>
<keyword evidence="1" id="KW-1133">Transmembrane helix</keyword>